<gene>
    <name evidence="15" type="ORF">DXA53_18950</name>
    <name evidence="14" type="ORF">PN645_09670</name>
</gene>
<evidence type="ECO:0000256" key="2">
    <source>
        <dbReference type="ARBA" id="ARBA00009137"/>
    </source>
</evidence>
<dbReference type="PANTHER" id="PTHR32024:SF2">
    <property type="entry name" value="TRK SYSTEM POTASSIUM UPTAKE PROTEIN TRKG-RELATED"/>
    <property type="match status" value="1"/>
</dbReference>
<feature type="transmembrane region" description="Helical" evidence="13">
    <location>
        <begin position="236"/>
        <end position="254"/>
    </location>
</feature>
<evidence type="ECO:0000256" key="1">
    <source>
        <dbReference type="ARBA" id="ARBA00004429"/>
    </source>
</evidence>
<dbReference type="GO" id="GO:0046872">
    <property type="term" value="F:metal ion binding"/>
    <property type="evidence" value="ECO:0007669"/>
    <property type="project" value="UniProtKB-KW"/>
</dbReference>
<dbReference type="PIRSF" id="PIRSF006247">
    <property type="entry name" value="TrkH"/>
    <property type="match status" value="1"/>
</dbReference>
<dbReference type="AlphaFoldDB" id="A0A413I6Y7"/>
<feature type="binding site" evidence="12">
    <location>
        <position position="112"/>
    </location>
    <ligand>
        <name>K(+)</name>
        <dbReference type="ChEBI" id="CHEBI:29103"/>
    </ligand>
</feature>
<protein>
    <submittedName>
        <fullName evidence="15">TrkH family potassium uptake protein</fullName>
    </submittedName>
</protein>
<dbReference type="EMBL" id="JAQMRD010000011">
    <property type="protein sequence ID" value="MDB9223270.1"/>
    <property type="molecule type" value="Genomic_DNA"/>
</dbReference>
<dbReference type="Proteomes" id="UP000284434">
    <property type="component" value="Unassembled WGS sequence"/>
</dbReference>
<comment type="similarity">
    <text evidence="2">Belongs to the TrkH potassium transport family.</text>
</comment>
<feature type="transmembrane region" description="Helical" evidence="13">
    <location>
        <begin position="274"/>
        <end position="293"/>
    </location>
</feature>
<keyword evidence="10" id="KW-0406">Ion transport</keyword>
<reference evidence="14" key="2">
    <citation type="submission" date="2023-01" db="EMBL/GenBank/DDBJ databases">
        <title>Human gut microbiome strain richness.</title>
        <authorList>
            <person name="Chen-Liaw A."/>
        </authorList>
    </citation>
    <scope>NUCLEOTIDE SEQUENCE</scope>
    <source>
        <strain evidence="14">RTP21484st1_B7_RTP21484_190118</strain>
    </source>
</reference>
<evidence type="ECO:0000256" key="9">
    <source>
        <dbReference type="ARBA" id="ARBA00022989"/>
    </source>
</evidence>
<keyword evidence="9 13" id="KW-1133">Transmembrane helix</keyword>
<keyword evidence="12" id="KW-0479">Metal-binding</keyword>
<dbReference type="RefSeq" id="WP_118104914.1">
    <property type="nucleotide sequence ID" value="NZ_JADMYR010000034.1"/>
</dbReference>
<feature type="binding site" evidence="12">
    <location>
        <position position="432"/>
    </location>
    <ligand>
        <name>K(+)</name>
        <dbReference type="ChEBI" id="CHEBI:29103"/>
    </ligand>
</feature>
<organism evidence="15 16">
    <name type="scientific">Odoribacter splanchnicus</name>
    <dbReference type="NCBI Taxonomy" id="28118"/>
    <lineage>
        <taxon>Bacteria</taxon>
        <taxon>Pseudomonadati</taxon>
        <taxon>Bacteroidota</taxon>
        <taxon>Bacteroidia</taxon>
        <taxon>Bacteroidales</taxon>
        <taxon>Odoribacteraceae</taxon>
        <taxon>Odoribacter</taxon>
    </lineage>
</organism>
<accession>A0A413I6Y7</accession>
<comment type="subcellular location">
    <subcellularLocation>
        <location evidence="1">Cell inner membrane</location>
        <topology evidence="1">Multi-pass membrane protein</topology>
    </subcellularLocation>
</comment>
<evidence type="ECO:0000313" key="15">
    <source>
        <dbReference type="EMBL" id="RGY03365.1"/>
    </source>
</evidence>
<dbReference type="GO" id="GO:0015379">
    <property type="term" value="F:potassium:chloride symporter activity"/>
    <property type="evidence" value="ECO:0007669"/>
    <property type="project" value="InterPro"/>
</dbReference>
<keyword evidence="3" id="KW-0813">Transport</keyword>
<evidence type="ECO:0000256" key="13">
    <source>
        <dbReference type="SAM" id="Phobius"/>
    </source>
</evidence>
<feature type="transmembrane region" description="Helical" evidence="13">
    <location>
        <begin position="185"/>
        <end position="207"/>
    </location>
</feature>
<evidence type="ECO:0000256" key="5">
    <source>
        <dbReference type="ARBA" id="ARBA00022519"/>
    </source>
</evidence>
<feature type="binding site" evidence="12">
    <location>
        <position position="316"/>
    </location>
    <ligand>
        <name>K(+)</name>
        <dbReference type="ChEBI" id="CHEBI:29103"/>
    </ligand>
</feature>
<evidence type="ECO:0000256" key="4">
    <source>
        <dbReference type="ARBA" id="ARBA00022475"/>
    </source>
</evidence>
<evidence type="ECO:0000256" key="3">
    <source>
        <dbReference type="ARBA" id="ARBA00022448"/>
    </source>
</evidence>
<feature type="transmembrane region" description="Helical" evidence="13">
    <location>
        <begin position="390"/>
        <end position="412"/>
    </location>
</feature>
<dbReference type="PANTHER" id="PTHR32024">
    <property type="entry name" value="TRK SYSTEM POTASSIUM UPTAKE PROTEIN TRKG-RELATED"/>
    <property type="match status" value="1"/>
</dbReference>
<evidence type="ECO:0000256" key="6">
    <source>
        <dbReference type="ARBA" id="ARBA00022538"/>
    </source>
</evidence>
<feature type="binding site" evidence="12">
    <location>
        <position position="220"/>
    </location>
    <ligand>
        <name>K(+)</name>
        <dbReference type="ChEBI" id="CHEBI:29103"/>
    </ligand>
</feature>
<dbReference type="GO" id="GO:0005886">
    <property type="term" value="C:plasma membrane"/>
    <property type="evidence" value="ECO:0007669"/>
    <property type="project" value="UniProtKB-SubCell"/>
</dbReference>
<keyword evidence="6" id="KW-0633">Potassium transport</keyword>
<proteinExistence type="inferred from homology"/>
<evidence type="ECO:0000256" key="8">
    <source>
        <dbReference type="ARBA" id="ARBA00022958"/>
    </source>
</evidence>
<feature type="transmembrane region" description="Helical" evidence="13">
    <location>
        <begin position="133"/>
        <end position="153"/>
    </location>
</feature>
<dbReference type="EMBL" id="QSCO01000040">
    <property type="protein sequence ID" value="RGY03365.1"/>
    <property type="molecule type" value="Genomic_DNA"/>
</dbReference>
<keyword evidence="8 12" id="KW-0630">Potassium</keyword>
<feature type="transmembrane region" description="Helical" evidence="13">
    <location>
        <begin position="70"/>
        <end position="91"/>
    </location>
</feature>
<evidence type="ECO:0000256" key="12">
    <source>
        <dbReference type="PIRSR" id="PIRSR006247-1"/>
    </source>
</evidence>
<evidence type="ECO:0000313" key="16">
    <source>
        <dbReference type="Proteomes" id="UP000284434"/>
    </source>
</evidence>
<sequence length="482" mass="53605">MINFRFIANLMGRLLLIESAFLLLCVLIALIYGEHDASAFFYTSLITMSAGFLLSKLIKIKDRVLAKKDGYFMVTMVWIIFSLFGSLPYMIGNTIPSFADAFFETMSGFTTTGSSILNHVEALPHATLFWRSLTQWLGGLGIIMLFIAILPSLGIEGRDLYVAEVTGPTHNKTSFTFTSSARQMWILYTILTLLQTLLLLFGGMNLFDGICHAFTTMATGGFSTKQNSIAYWDSAYIQYVIIIFTFMAGTNFGLLHTAIRGNWKKLIQDNEFQLYFMLVVLASVVIGVGLYVIGWADFEKSMRDATFQVVTLITTTGFATADYLLWPPLLGLILFLLLFVGASAGSTAGGMKVVRVYLLFKNSFVELKRIIHPNGIINVKYNNKSVHPNIMTGIMAFAILFMIVFTIGSLIMTIFTEDIITACSAVVSSMSNVGPGFGSVGPMFSYAHLNDFAKLFLAFLMLVGRLEIFTVMVLFTKAFWRK</sequence>
<comment type="caution">
    <text evidence="15">The sequence shown here is derived from an EMBL/GenBank/DDBJ whole genome shotgun (WGS) entry which is preliminary data.</text>
</comment>
<feature type="binding site" evidence="12">
    <location>
        <position position="433"/>
    </location>
    <ligand>
        <name>K(+)</name>
        <dbReference type="ChEBI" id="CHEBI:29103"/>
    </ligand>
</feature>
<name>A0A413I6Y7_9BACT</name>
<keyword evidence="5" id="KW-0997">Cell inner membrane</keyword>
<evidence type="ECO:0000256" key="11">
    <source>
        <dbReference type="ARBA" id="ARBA00023136"/>
    </source>
</evidence>
<keyword evidence="11 13" id="KW-0472">Membrane</keyword>
<dbReference type="InterPro" id="IPR004772">
    <property type="entry name" value="TrkH"/>
</dbReference>
<reference evidence="15 16" key="1">
    <citation type="submission" date="2018-08" db="EMBL/GenBank/DDBJ databases">
        <title>A genome reference for cultivated species of the human gut microbiota.</title>
        <authorList>
            <person name="Zou Y."/>
            <person name="Xue W."/>
            <person name="Luo G."/>
        </authorList>
    </citation>
    <scope>NUCLEOTIDE SEQUENCE [LARGE SCALE GENOMIC DNA]</scope>
    <source>
        <strain evidence="15 16">OF03-11</strain>
    </source>
</reference>
<keyword evidence="4" id="KW-1003">Cell membrane</keyword>
<feature type="binding site" evidence="12">
    <location>
        <position position="111"/>
    </location>
    <ligand>
        <name>K(+)</name>
        <dbReference type="ChEBI" id="CHEBI:29103"/>
    </ligand>
</feature>
<evidence type="ECO:0000313" key="14">
    <source>
        <dbReference type="EMBL" id="MDB9223270.1"/>
    </source>
</evidence>
<feature type="binding site" evidence="12">
    <location>
        <position position="315"/>
    </location>
    <ligand>
        <name>K(+)</name>
        <dbReference type="ChEBI" id="CHEBI:29103"/>
    </ligand>
</feature>
<dbReference type="InterPro" id="IPR003445">
    <property type="entry name" value="Cat_transpt"/>
</dbReference>
<feature type="transmembrane region" description="Helical" evidence="13">
    <location>
        <begin position="39"/>
        <end position="58"/>
    </location>
</feature>
<feature type="transmembrane region" description="Helical" evidence="13">
    <location>
        <begin position="452"/>
        <end position="475"/>
    </location>
</feature>
<keyword evidence="7 13" id="KW-0812">Transmembrane</keyword>
<feature type="transmembrane region" description="Helical" evidence="13">
    <location>
        <begin position="332"/>
        <end position="351"/>
    </location>
</feature>
<evidence type="ECO:0000256" key="7">
    <source>
        <dbReference type="ARBA" id="ARBA00022692"/>
    </source>
</evidence>
<dbReference type="Proteomes" id="UP001212263">
    <property type="component" value="Unassembled WGS sequence"/>
</dbReference>
<feature type="transmembrane region" description="Helical" evidence="13">
    <location>
        <begin position="12"/>
        <end position="33"/>
    </location>
</feature>
<evidence type="ECO:0000256" key="10">
    <source>
        <dbReference type="ARBA" id="ARBA00023065"/>
    </source>
</evidence>
<dbReference type="Pfam" id="PF02386">
    <property type="entry name" value="TrkH"/>
    <property type="match status" value="1"/>
</dbReference>